<dbReference type="AlphaFoldDB" id="A0A7X2G227"/>
<dbReference type="PROSITE" id="PS50943">
    <property type="entry name" value="HTH_CROC1"/>
    <property type="match status" value="1"/>
</dbReference>
<dbReference type="RefSeq" id="WP_153704372.1">
    <property type="nucleotide sequence ID" value="NZ_WJND01000027.1"/>
</dbReference>
<name>A0A7X2G227_LIMRT</name>
<dbReference type="InterPro" id="IPR001387">
    <property type="entry name" value="Cro/C1-type_HTH"/>
</dbReference>
<dbReference type="SUPFAM" id="SSF47413">
    <property type="entry name" value="lambda repressor-like DNA-binding domains"/>
    <property type="match status" value="1"/>
</dbReference>
<evidence type="ECO:0000313" key="3">
    <source>
        <dbReference type="Proteomes" id="UP000460207"/>
    </source>
</evidence>
<dbReference type="Pfam" id="PF01381">
    <property type="entry name" value="HTH_3"/>
    <property type="match status" value="1"/>
</dbReference>
<dbReference type="Proteomes" id="UP000460207">
    <property type="component" value="Unassembled WGS sequence"/>
</dbReference>
<evidence type="ECO:0000313" key="2">
    <source>
        <dbReference type="EMBL" id="MRG90247.1"/>
    </source>
</evidence>
<dbReference type="InterPro" id="IPR010982">
    <property type="entry name" value="Lambda_DNA-bd_dom_sf"/>
</dbReference>
<accession>A0A7X2G227</accession>
<sequence length="297" mass="34058">MDIKRFVYQRKRLGYSQVALSKGICTQSTLSKFESNGQVPSLTILAQLCDRLGLTIDDLSKDNTSSIHYIRSLLDQIELALMIEHFPQAVSNLKKIQLEDLKSPQDRMQYYYLKGMIYTLTNNNASTSLFNFTKILDELDEQHRTIFSPLAYLGSGILYARQNSIEHADFFFSKVISFLRSKADEDLAGVDRNYYLRIVTMMYYAAEYHSLNKRLEVSNQVLEATTKICASNHVTYFLPRIKLLEANNAIELGESSKKIRRLLTEAEVFARFNKNNVVEVQVAALLNNFDKTISNKS</sequence>
<organism evidence="2 3">
    <name type="scientific">Limosilactobacillus reuteri</name>
    <name type="common">Lactobacillus reuteri</name>
    <dbReference type="NCBI Taxonomy" id="1598"/>
    <lineage>
        <taxon>Bacteria</taxon>
        <taxon>Bacillati</taxon>
        <taxon>Bacillota</taxon>
        <taxon>Bacilli</taxon>
        <taxon>Lactobacillales</taxon>
        <taxon>Lactobacillaceae</taxon>
        <taxon>Limosilactobacillus</taxon>
    </lineage>
</organism>
<gene>
    <name evidence="2" type="ORF">GIX76_09810</name>
</gene>
<evidence type="ECO:0000259" key="1">
    <source>
        <dbReference type="PROSITE" id="PS50943"/>
    </source>
</evidence>
<proteinExistence type="predicted"/>
<dbReference type="Gene3D" id="1.25.40.10">
    <property type="entry name" value="Tetratricopeptide repeat domain"/>
    <property type="match status" value="1"/>
</dbReference>
<dbReference type="InterPro" id="IPR011990">
    <property type="entry name" value="TPR-like_helical_dom_sf"/>
</dbReference>
<dbReference type="EMBL" id="WJND01000027">
    <property type="protein sequence ID" value="MRG90247.1"/>
    <property type="molecule type" value="Genomic_DNA"/>
</dbReference>
<reference evidence="2 3" key="1">
    <citation type="submission" date="2019-11" db="EMBL/GenBank/DDBJ databases">
        <title>Draft genome sequence of 12 host-associated Lactobacillus reuteri rodent strains.</title>
        <authorList>
            <person name="Zhang S."/>
            <person name="Ozcam M."/>
            <person name="Van Pijkeren J.P."/>
        </authorList>
    </citation>
    <scope>NUCLEOTIDE SEQUENCE [LARGE SCALE GENOMIC DNA]</scope>
    <source>
        <strain evidence="2 3">N4I</strain>
    </source>
</reference>
<comment type="caution">
    <text evidence="2">The sequence shown here is derived from an EMBL/GenBank/DDBJ whole genome shotgun (WGS) entry which is preliminary data.</text>
</comment>
<dbReference type="SMART" id="SM00530">
    <property type="entry name" value="HTH_XRE"/>
    <property type="match status" value="1"/>
</dbReference>
<feature type="domain" description="HTH cro/C1-type" evidence="1">
    <location>
        <begin position="10"/>
        <end position="59"/>
    </location>
</feature>
<dbReference type="CDD" id="cd00093">
    <property type="entry name" value="HTH_XRE"/>
    <property type="match status" value="1"/>
</dbReference>
<protein>
    <submittedName>
        <fullName evidence="2">Helix-turn-helix domain-containing protein</fullName>
    </submittedName>
</protein>
<dbReference type="GO" id="GO:0003677">
    <property type="term" value="F:DNA binding"/>
    <property type="evidence" value="ECO:0007669"/>
    <property type="project" value="InterPro"/>
</dbReference>